<proteinExistence type="predicted"/>
<dbReference type="AlphaFoldDB" id="A0A0C9Z788"/>
<dbReference type="Proteomes" id="UP000054018">
    <property type="component" value="Unassembled WGS sequence"/>
</dbReference>
<reference evidence="1 2" key="1">
    <citation type="submission" date="2014-04" db="EMBL/GenBank/DDBJ databases">
        <authorList>
            <consortium name="DOE Joint Genome Institute"/>
            <person name="Kuo A."/>
            <person name="Kohler A."/>
            <person name="Costa M.D."/>
            <person name="Nagy L.G."/>
            <person name="Floudas D."/>
            <person name="Copeland A."/>
            <person name="Barry K.W."/>
            <person name="Cichocki N."/>
            <person name="Veneault-Fourrey C."/>
            <person name="LaButti K."/>
            <person name="Lindquist E.A."/>
            <person name="Lipzen A."/>
            <person name="Lundell T."/>
            <person name="Morin E."/>
            <person name="Murat C."/>
            <person name="Sun H."/>
            <person name="Tunlid A."/>
            <person name="Henrissat B."/>
            <person name="Grigoriev I.V."/>
            <person name="Hibbett D.S."/>
            <person name="Martin F."/>
            <person name="Nordberg H.P."/>
            <person name="Cantor M.N."/>
            <person name="Hua S.X."/>
        </authorList>
    </citation>
    <scope>NUCLEOTIDE SEQUENCE [LARGE SCALE GENOMIC DNA]</scope>
    <source>
        <strain evidence="1 2">441</strain>
    </source>
</reference>
<gene>
    <name evidence="1" type="ORF">PISMIDRAFT_684324</name>
</gene>
<evidence type="ECO:0000313" key="1">
    <source>
        <dbReference type="EMBL" id="KIK18287.1"/>
    </source>
</evidence>
<accession>A0A0C9Z788</accession>
<dbReference type="HOGENOM" id="CLU_3015050_0_0_1"/>
<reference evidence="2" key="2">
    <citation type="submission" date="2015-01" db="EMBL/GenBank/DDBJ databases">
        <title>Evolutionary Origins and Diversification of the Mycorrhizal Mutualists.</title>
        <authorList>
            <consortium name="DOE Joint Genome Institute"/>
            <consortium name="Mycorrhizal Genomics Consortium"/>
            <person name="Kohler A."/>
            <person name="Kuo A."/>
            <person name="Nagy L.G."/>
            <person name="Floudas D."/>
            <person name="Copeland A."/>
            <person name="Barry K.W."/>
            <person name="Cichocki N."/>
            <person name="Veneault-Fourrey C."/>
            <person name="LaButti K."/>
            <person name="Lindquist E.A."/>
            <person name="Lipzen A."/>
            <person name="Lundell T."/>
            <person name="Morin E."/>
            <person name="Murat C."/>
            <person name="Riley R."/>
            <person name="Ohm R."/>
            <person name="Sun H."/>
            <person name="Tunlid A."/>
            <person name="Henrissat B."/>
            <person name="Grigoriev I.V."/>
            <person name="Hibbett D.S."/>
            <person name="Martin F."/>
        </authorList>
    </citation>
    <scope>NUCLEOTIDE SEQUENCE [LARGE SCALE GENOMIC DNA]</scope>
    <source>
        <strain evidence="2">441</strain>
    </source>
</reference>
<organism evidence="1 2">
    <name type="scientific">Pisolithus microcarpus 441</name>
    <dbReference type="NCBI Taxonomy" id="765257"/>
    <lineage>
        <taxon>Eukaryota</taxon>
        <taxon>Fungi</taxon>
        <taxon>Dikarya</taxon>
        <taxon>Basidiomycota</taxon>
        <taxon>Agaricomycotina</taxon>
        <taxon>Agaricomycetes</taxon>
        <taxon>Agaricomycetidae</taxon>
        <taxon>Boletales</taxon>
        <taxon>Sclerodermatineae</taxon>
        <taxon>Pisolithaceae</taxon>
        <taxon>Pisolithus</taxon>
    </lineage>
</organism>
<protein>
    <submittedName>
        <fullName evidence="1">Uncharacterized protein</fullName>
    </submittedName>
</protein>
<dbReference type="EMBL" id="KN833808">
    <property type="protein sequence ID" value="KIK18287.1"/>
    <property type="molecule type" value="Genomic_DNA"/>
</dbReference>
<sequence length="56" mass="6264">MKQLVFSAWAVAAKKDCWACPWVLFLSNSSAIYGLSEPSQSFILSQLSRGEQLDVR</sequence>
<keyword evidence="2" id="KW-1185">Reference proteome</keyword>
<name>A0A0C9Z788_9AGAM</name>
<evidence type="ECO:0000313" key="2">
    <source>
        <dbReference type="Proteomes" id="UP000054018"/>
    </source>
</evidence>